<organism evidence="2 3">
    <name type="scientific">Kitasatospora purpeofusca</name>
    <dbReference type="NCBI Taxonomy" id="67352"/>
    <lineage>
        <taxon>Bacteria</taxon>
        <taxon>Bacillati</taxon>
        <taxon>Actinomycetota</taxon>
        <taxon>Actinomycetes</taxon>
        <taxon>Kitasatosporales</taxon>
        <taxon>Streptomycetaceae</taxon>
        <taxon>Kitasatospora</taxon>
    </lineage>
</organism>
<dbReference type="Pfam" id="PF00480">
    <property type="entry name" value="ROK"/>
    <property type="match status" value="1"/>
</dbReference>
<evidence type="ECO:0000313" key="3">
    <source>
        <dbReference type="Proteomes" id="UP001432222"/>
    </source>
</evidence>
<dbReference type="Gene3D" id="3.30.420.40">
    <property type="match status" value="2"/>
</dbReference>
<sequence>MTTERQVVAVDVGGTGIKAALLDREAAVRHRERRATGREQGPEAVVATIVDLVADLLRQAERQGAEVDAVGLAVPGIVDEATGTGLYSATIGWRDVPFRDLVVERTGLPVVVTHDVRAGGVAEARLGAGLGEDSFLFVPVGTSIAAAVMTGGRALPGANHRAGEIGHLVVRPGGEQCACGARGCAETYASAAAVARRFTEATGRPALAPEVARLAADGDRAARAVWDEAVGALADALLTAVLVLDPPLVVLGGGLAESGDLLLAPLAAALAARARIQVAPRLAPAALGDRAGCLGAGLCALDAVAATAAPDAVAARVAPEGSPTP</sequence>
<dbReference type="Proteomes" id="UP001432222">
    <property type="component" value="Chromosome"/>
</dbReference>
<comment type="similarity">
    <text evidence="1">Belongs to the ROK (NagC/XylR) family.</text>
</comment>
<accession>A0ABZ1TWH3</accession>
<dbReference type="InterPro" id="IPR043129">
    <property type="entry name" value="ATPase_NBD"/>
</dbReference>
<evidence type="ECO:0000256" key="1">
    <source>
        <dbReference type="ARBA" id="ARBA00006479"/>
    </source>
</evidence>
<dbReference type="RefSeq" id="WP_328953533.1">
    <property type="nucleotide sequence ID" value="NZ_CP108110.1"/>
</dbReference>
<proteinExistence type="inferred from homology"/>
<evidence type="ECO:0000313" key="2">
    <source>
        <dbReference type="EMBL" id="WUQ82474.1"/>
    </source>
</evidence>
<dbReference type="PANTHER" id="PTHR18964:SF149">
    <property type="entry name" value="BIFUNCTIONAL UDP-N-ACETYLGLUCOSAMINE 2-EPIMERASE_N-ACETYLMANNOSAMINE KINASE"/>
    <property type="match status" value="1"/>
</dbReference>
<reference evidence="2" key="1">
    <citation type="submission" date="2022-10" db="EMBL/GenBank/DDBJ databases">
        <title>The complete genomes of actinobacterial strains from the NBC collection.</title>
        <authorList>
            <person name="Joergensen T.S."/>
            <person name="Alvarez Arevalo M."/>
            <person name="Sterndorff E.B."/>
            <person name="Faurdal D."/>
            <person name="Vuksanovic O."/>
            <person name="Mourched A.-S."/>
            <person name="Charusanti P."/>
            <person name="Shaw S."/>
            <person name="Blin K."/>
            <person name="Weber T."/>
        </authorList>
    </citation>
    <scope>NUCLEOTIDE SEQUENCE</scope>
    <source>
        <strain evidence="2">NBC_00222</strain>
    </source>
</reference>
<dbReference type="InterPro" id="IPR000600">
    <property type="entry name" value="ROK"/>
</dbReference>
<dbReference type="SUPFAM" id="SSF53067">
    <property type="entry name" value="Actin-like ATPase domain"/>
    <property type="match status" value="1"/>
</dbReference>
<dbReference type="PANTHER" id="PTHR18964">
    <property type="entry name" value="ROK (REPRESSOR, ORF, KINASE) FAMILY"/>
    <property type="match status" value="1"/>
</dbReference>
<keyword evidence="3" id="KW-1185">Reference proteome</keyword>
<protein>
    <submittedName>
        <fullName evidence="2">ROK family protein</fullName>
    </submittedName>
</protein>
<dbReference type="EMBL" id="CP108110">
    <property type="protein sequence ID" value="WUQ82474.1"/>
    <property type="molecule type" value="Genomic_DNA"/>
</dbReference>
<gene>
    <name evidence="2" type="ORF">OHA16_05475</name>
</gene>
<name>A0ABZ1TWH3_9ACTN</name>